<dbReference type="Proteomes" id="UP001162972">
    <property type="component" value="Chromosome 10"/>
</dbReference>
<sequence>MDDFGDLYLDVVIQASSVINSLPNSNRKGFEVGRERNGNGNGGDGYEDAEGEEGCGGGFVGAKNGVECDVSGNGVKGVYHLPHLQYKNMRPYGSSFSEQ</sequence>
<comment type="caution">
    <text evidence="2">The sequence shown here is derived from an EMBL/GenBank/DDBJ whole genome shotgun (WGS) entry which is preliminary data.</text>
</comment>
<gene>
    <name evidence="2" type="ORF">OIU84_019351</name>
</gene>
<proteinExistence type="predicted"/>
<feature type="compositionally biased region" description="Basic and acidic residues" evidence="1">
    <location>
        <begin position="28"/>
        <end position="37"/>
    </location>
</feature>
<dbReference type="AlphaFoldDB" id="A0AAD6PKV7"/>
<organism evidence="2 3">
    <name type="scientific">Salix udensis</name>
    <dbReference type="NCBI Taxonomy" id="889485"/>
    <lineage>
        <taxon>Eukaryota</taxon>
        <taxon>Viridiplantae</taxon>
        <taxon>Streptophyta</taxon>
        <taxon>Embryophyta</taxon>
        <taxon>Tracheophyta</taxon>
        <taxon>Spermatophyta</taxon>
        <taxon>Magnoliopsida</taxon>
        <taxon>eudicotyledons</taxon>
        <taxon>Gunneridae</taxon>
        <taxon>Pentapetalae</taxon>
        <taxon>rosids</taxon>
        <taxon>fabids</taxon>
        <taxon>Malpighiales</taxon>
        <taxon>Salicaceae</taxon>
        <taxon>Saliceae</taxon>
        <taxon>Salix</taxon>
    </lineage>
</organism>
<accession>A0AAD6PKV7</accession>
<reference evidence="2 3" key="1">
    <citation type="journal article" date="2023" name="Int. J. Mol. Sci.">
        <title>De Novo Assembly and Annotation of 11 Diverse Shrub Willow (Salix) Genomes Reveals Novel Gene Organization in Sex-Linked Regions.</title>
        <authorList>
            <person name="Hyden B."/>
            <person name="Feng K."/>
            <person name="Yates T.B."/>
            <person name="Jawdy S."/>
            <person name="Cereghino C."/>
            <person name="Smart L.B."/>
            <person name="Muchero W."/>
        </authorList>
    </citation>
    <scope>NUCLEOTIDE SEQUENCE [LARGE SCALE GENOMIC DNA]</scope>
    <source>
        <tissue evidence="2">Shoot tip</tissue>
    </source>
</reference>
<evidence type="ECO:0000313" key="3">
    <source>
        <dbReference type="Proteomes" id="UP001162972"/>
    </source>
</evidence>
<feature type="region of interest" description="Disordered" evidence="1">
    <location>
        <begin position="24"/>
        <end position="51"/>
    </location>
</feature>
<dbReference type="EMBL" id="JAPFFJ010000003">
    <property type="protein sequence ID" value="KAJ6432073.1"/>
    <property type="molecule type" value="Genomic_DNA"/>
</dbReference>
<evidence type="ECO:0000313" key="2">
    <source>
        <dbReference type="EMBL" id="KAJ6432073.1"/>
    </source>
</evidence>
<name>A0AAD6PKV7_9ROSI</name>
<evidence type="ECO:0000256" key="1">
    <source>
        <dbReference type="SAM" id="MobiDB-lite"/>
    </source>
</evidence>
<protein>
    <submittedName>
        <fullName evidence="2">Uncharacterized protein</fullName>
    </submittedName>
</protein>
<keyword evidence="3" id="KW-1185">Reference proteome</keyword>